<proteinExistence type="predicted"/>
<comment type="caution">
    <text evidence="1">The sequence shown here is derived from an EMBL/GenBank/DDBJ whole genome shotgun (WGS) entry which is preliminary data.</text>
</comment>
<dbReference type="PANTHER" id="PTHR37031:SF2">
    <property type="entry name" value="PHOD-LIKE PHOSPHATASE METALLOPHOSPHATASE DOMAIN-CONTAINING PROTEIN"/>
    <property type="match status" value="1"/>
</dbReference>
<protein>
    <recommendedName>
        <fullName evidence="3">PhoD-like phosphatase</fullName>
    </recommendedName>
</protein>
<dbReference type="PANTHER" id="PTHR37031">
    <property type="entry name" value="METALLOPHOSPHATASE BINDING DOMAIN PROTEIN"/>
    <property type="match status" value="1"/>
</dbReference>
<dbReference type="InterPro" id="IPR038607">
    <property type="entry name" value="PhoD-like_sf"/>
</dbReference>
<evidence type="ECO:0000313" key="1">
    <source>
        <dbReference type="EMBL" id="MDQ0157162.1"/>
    </source>
</evidence>
<dbReference type="SUPFAM" id="SSF56300">
    <property type="entry name" value="Metallo-dependent phosphatases"/>
    <property type="match status" value="1"/>
</dbReference>
<organism evidence="1 2">
    <name type="scientific">Anoxybacillus andreesenii</name>
    <dbReference type="NCBI Taxonomy" id="1325932"/>
    <lineage>
        <taxon>Bacteria</taxon>
        <taxon>Bacillati</taxon>
        <taxon>Bacillota</taxon>
        <taxon>Bacilli</taxon>
        <taxon>Bacillales</taxon>
        <taxon>Anoxybacillaceae</taxon>
        <taxon>Anoxybacillus</taxon>
    </lineage>
</organism>
<keyword evidence="2" id="KW-1185">Reference proteome</keyword>
<gene>
    <name evidence="1" type="ORF">J2S07_003490</name>
</gene>
<dbReference type="InterPro" id="IPR029052">
    <property type="entry name" value="Metallo-depent_PP-like"/>
</dbReference>
<dbReference type="EMBL" id="JAUSTU010000021">
    <property type="protein sequence ID" value="MDQ0157162.1"/>
    <property type="molecule type" value="Genomic_DNA"/>
</dbReference>
<accession>A0ABT9V878</accession>
<dbReference type="Proteomes" id="UP001231362">
    <property type="component" value="Unassembled WGS sequence"/>
</dbReference>
<evidence type="ECO:0000313" key="2">
    <source>
        <dbReference type="Proteomes" id="UP001231362"/>
    </source>
</evidence>
<name>A0ABT9V878_9BACL</name>
<dbReference type="RefSeq" id="WP_307151633.1">
    <property type="nucleotide sequence ID" value="NZ_JAUSTU010000021.1"/>
</dbReference>
<sequence length="689" mass="79971">MKLPKLLAGPIVRRVEQKQAFIWIATSMPYEVEAELFVVKDSNGKASYEYHPLIVSTDANRVSLGESLHIYLIRIKPQQDSFPLEELIGYNLRLMNNTESWDLESLDLLSDKNPLAIVYRGLKYPTFFLSDLNEKLLFGSCRKLHGKGKDALASGDIKLNETYFDLKERPGALFLVGDQIYADDVGDPIFPFLFRLGKLLIGKEEHLEEIDERLKAADLQKALRQVRGRKTIMEKLCKFTSSKSHNHLISFGEYSAMYLLSLSPEIWGPENEDFQTMEELISKGVYHFIFPEKPGYEDEFATELIENQKRYEEQLEAIQSFRQTLPQVRRLLANIPTYMMFDDHDITDDFNISFEWKKDVEERPLGRHVIANGLAVYWAFQGWGNAPDQYNHAFLEKMKSYFRFFDVQSIQYDEWQNTLLQFEQWSFVSPTKPKALFLDTRTKRAYPQQQIGKSIKELHAAPQLIDQDGWKTLSDQLVKSGWKSGSPLILVSPAPFYGIRLIEAFLYQYVLPLKILRLPVQTRFDLEAWHFNGKGYHEFHEQISKWNPSSCIILSGDAHMASSVETIIAFPNEEQRKLQQFTSSPMKNDSFSILTAMILKGILRLHSLIYDHNHLHRSCNDSYHLMYGKNPDKEESCLWKESIHYLSLPSGSIIETDNNLGMLRIVNDEAKVNLLQWRNSKLDEKSFKR</sequence>
<reference evidence="1 2" key="1">
    <citation type="submission" date="2023-07" db="EMBL/GenBank/DDBJ databases">
        <title>Genomic Encyclopedia of Type Strains, Phase IV (KMG-IV): sequencing the most valuable type-strain genomes for metagenomic binning, comparative biology and taxonomic classification.</title>
        <authorList>
            <person name="Goeker M."/>
        </authorList>
    </citation>
    <scope>NUCLEOTIDE SEQUENCE [LARGE SCALE GENOMIC DNA]</scope>
    <source>
        <strain evidence="1 2">DSM 23948</strain>
    </source>
</reference>
<dbReference type="Gene3D" id="3.60.21.70">
    <property type="entry name" value="PhoD-like phosphatase"/>
    <property type="match status" value="1"/>
</dbReference>
<evidence type="ECO:0008006" key="3">
    <source>
        <dbReference type="Google" id="ProtNLM"/>
    </source>
</evidence>